<dbReference type="InterPro" id="IPR045851">
    <property type="entry name" value="AMP-bd_C_sf"/>
</dbReference>
<dbReference type="NCBIfam" id="TIGR01720">
    <property type="entry name" value="NRPS-para261"/>
    <property type="match status" value="1"/>
</dbReference>
<dbReference type="Gene3D" id="3.30.559.30">
    <property type="entry name" value="Nonribosomal peptide synthetase, condensation domain"/>
    <property type="match status" value="1"/>
</dbReference>
<dbReference type="Gene3D" id="1.10.1200.10">
    <property type="entry name" value="ACP-like"/>
    <property type="match status" value="1"/>
</dbReference>
<dbReference type="GO" id="GO:0003824">
    <property type="term" value="F:catalytic activity"/>
    <property type="evidence" value="ECO:0007669"/>
    <property type="project" value="InterPro"/>
</dbReference>
<sequence>MGGGASVEELRAFVAARLPEHMVPTAFVLLERLPVLANGKIDRSALPGPDLAALPAGRAPRDERERVLCGVVATVLGAPEVSIDDDFFALGGDSIVAMQLVSRARAAGLRITPRQIFAARTVAALAVAATELTGADETADAVGTLPLTPVMHWLRELGGPIDGFNQSAVVQVPARLGWENLLAALQAVVDRHDMLRARLERVGQWALGVPPRGSSTAASWTDRVDARGLDAEGMWAAVARGATAAQAALDPDAGVMIRATWFDAGPDQPGRLLLIVHHLVVDGVSWRILLPDLAAAWREAAAGRRPELPQVGTPFRRWSTALTRQAAAREVELPMWTELLGRGTPLPLRSELDQKRDIAATIQEITLSLPTAATEPLLTRVPTALGASINDVLLTALGLAVADWRRRQGGEGDSVLVSLEGHGREEQLAGDADLSATVGWFTNVFPICLDVSSIDLDEAFAGGPAAGRAVAAVRAHLAGLPDNGMGFGLLRYLNPRTSAVLAELPSPQIEFNYMGRFDFPEAADWEFAPEAEAADNGADEEMAETYCLVVNAQTEDRPGGPELSVTWAWPGAVLAAESVDDLARTWFRALHALITYTEPEMS</sequence>
<dbReference type="InterPro" id="IPR010060">
    <property type="entry name" value="NRPS_synth"/>
</dbReference>
<keyword evidence="6" id="KW-1185">Reference proteome</keyword>
<dbReference type="InterPro" id="IPR020806">
    <property type="entry name" value="PKS_PP-bd"/>
</dbReference>
<dbReference type="PANTHER" id="PTHR45398:SF1">
    <property type="entry name" value="ENZYME, PUTATIVE (JCVI)-RELATED"/>
    <property type="match status" value="1"/>
</dbReference>
<evidence type="ECO:0000256" key="2">
    <source>
        <dbReference type="ARBA" id="ARBA00022450"/>
    </source>
</evidence>
<dbReference type="SUPFAM" id="SSF52777">
    <property type="entry name" value="CoA-dependent acyltransferases"/>
    <property type="match status" value="2"/>
</dbReference>
<evidence type="ECO:0000256" key="3">
    <source>
        <dbReference type="ARBA" id="ARBA00022553"/>
    </source>
</evidence>
<dbReference type="EMBL" id="JACHMN010000002">
    <property type="protein sequence ID" value="MBB5868350.1"/>
    <property type="molecule type" value="Genomic_DNA"/>
</dbReference>
<evidence type="ECO:0000259" key="4">
    <source>
        <dbReference type="PROSITE" id="PS50075"/>
    </source>
</evidence>
<evidence type="ECO:0000313" key="5">
    <source>
        <dbReference type="EMBL" id="MBB5868350.1"/>
    </source>
</evidence>
<evidence type="ECO:0000313" key="6">
    <source>
        <dbReference type="Proteomes" id="UP000587527"/>
    </source>
</evidence>
<comment type="caution">
    <text evidence="5">The sequence shown here is derived from an EMBL/GenBank/DDBJ whole genome shotgun (WGS) entry which is preliminary data.</text>
</comment>
<dbReference type="Proteomes" id="UP000587527">
    <property type="component" value="Unassembled WGS sequence"/>
</dbReference>
<dbReference type="GO" id="GO:0031177">
    <property type="term" value="F:phosphopantetheine binding"/>
    <property type="evidence" value="ECO:0007669"/>
    <property type="project" value="InterPro"/>
</dbReference>
<dbReference type="AlphaFoldDB" id="A0A841BNG7"/>
<dbReference type="Pfam" id="PF00550">
    <property type="entry name" value="PP-binding"/>
    <property type="match status" value="1"/>
</dbReference>
<evidence type="ECO:0000256" key="1">
    <source>
        <dbReference type="ARBA" id="ARBA00001957"/>
    </source>
</evidence>
<dbReference type="PROSITE" id="PS00012">
    <property type="entry name" value="PHOSPHOPANTETHEINE"/>
    <property type="match status" value="1"/>
</dbReference>
<comment type="cofactor">
    <cofactor evidence="1">
        <name>pantetheine 4'-phosphate</name>
        <dbReference type="ChEBI" id="CHEBI:47942"/>
    </cofactor>
</comment>
<dbReference type="SUPFAM" id="SSF56801">
    <property type="entry name" value="Acetyl-CoA synthetase-like"/>
    <property type="match status" value="1"/>
</dbReference>
<dbReference type="FunFam" id="1.10.1200.10:FF:000005">
    <property type="entry name" value="Nonribosomal peptide synthetase 1"/>
    <property type="match status" value="1"/>
</dbReference>
<dbReference type="InterPro" id="IPR009081">
    <property type="entry name" value="PP-bd_ACP"/>
</dbReference>
<dbReference type="InterPro" id="IPR001242">
    <property type="entry name" value="Condensation_dom"/>
</dbReference>
<proteinExistence type="predicted"/>
<protein>
    <submittedName>
        <fullName evidence="5">Non-ribosomal peptide synthase protein (TIGR01720 family)</fullName>
    </submittedName>
</protein>
<dbReference type="GO" id="GO:0008610">
    <property type="term" value="P:lipid biosynthetic process"/>
    <property type="evidence" value="ECO:0007669"/>
    <property type="project" value="UniProtKB-ARBA"/>
</dbReference>
<dbReference type="InterPro" id="IPR036736">
    <property type="entry name" value="ACP-like_sf"/>
</dbReference>
<dbReference type="SUPFAM" id="SSF47336">
    <property type="entry name" value="ACP-like"/>
    <property type="match status" value="1"/>
</dbReference>
<dbReference type="PROSITE" id="PS50075">
    <property type="entry name" value="CARRIER"/>
    <property type="match status" value="1"/>
</dbReference>
<dbReference type="InterPro" id="IPR023213">
    <property type="entry name" value="CAT-like_dom_sf"/>
</dbReference>
<gene>
    <name evidence="5" type="ORF">F4553_001729</name>
</gene>
<feature type="domain" description="Carrier" evidence="4">
    <location>
        <begin position="59"/>
        <end position="133"/>
    </location>
</feature>
<dbReference type="InterPro" id="IPR006162">
    <property type="entry name" value="Ppantetheine_attach_site"/>
</dbReference>
<dbReference type="Gene3D" id="3.30.300.30">
    <property type="match status" value="1"/>
</dbReference>
<dbReference type="PANTHER" id="PTHR45398">
    <property type="match status" value="1"/>
</dbReference>
<name>A0A841BNG7_9ACTN</name>
<keyword evidence="2" id="KW-0596">Phosphopantetheine</keyword>
<dbReference type="SMART" id="SM00823">
    <property type="entry name" value="PKS_PP"/>
    <property type="match status" value="1"/>
</dbReference>
<dbReference type="Gene3D" id="3.30.559.10">
    <property type="entry name" value="Chloramphenicol acetyltransferase-like domain"/>
    <property type="match status" value="1"/>
</dbReference>
<organism evidence="5 6">
    <name type="scientific">Allocatelliglobosispora scoriae</name>
    <dbReference type="NCBI Taxonomy" id="643052"/>
    <lineage>
        <taxon>Bacteria</taxon>
        <taxon>Bacillati</taxon>
        <taxon>Actinomycetota</taxon>
        <taxon>Actinomycetes</taxon>
        <taxon>Micromonosporales</taxon>
        <taxon>Micromonosporaceae</taxon>
        <taxon>Allocatelliglobosispora</taxon>
    </lineage>
</organism>
<reference evidence="5 6" key="1">
    <citation type="submission" date="2020-08" db="EMBL/GenBank/DDBJ databases">
        <title>Sequencing the genomes of 1000 actinobacteria strains.</title>
        <authorList>
            <person name="Klenk H.-P."/>
        </authorList>
    </citation>
    <scope>NUCLEOTIDE SEQUENCE [LARGE SCALE GENOMIC DNA]</scope>
    <source>
        <strain evidence="5 6">DSM 45362</strain>
    </source>
</reference>
<accession>A0A841BNG7</accession>
<dbReference type="Pfam" id="PF00668">
    <property type="entry name" value="Condensation"/>
    <property type="match status" value="1"/>
</dbReference>
<keyword evidence="3" id="KW-0597">Phosphoprotein</keyword>